<dbReference type="Pfam" id="PF01594">
    <property type="entry name" value="AI-2E_transport"/>
    <property type="match status" value="1"/>
</dbReference>
<dbReference type="GO" id="GO:0005886">
    <property type="term" value="C:plasma membrane"/>
    <property type="evidence" value="ECO:0007669"/>
    <property type="project" value="UniProtKB-SubCell"/>
</dbReference>
<evidence type="ECO:0000256" key="3">
    <source>
        <dbReference type="ARBA" id="ARBA00022448"/>
    </source>
</evidence>
<feature type="transmembrane region" description="Helical" evidence="8">
    <location>
        <begin position="59"/>
        <end position="79"/>
    </location>
</feature>
<proteinExistence type="inferred from homology"/>
<evidence type="ECO:0000256" key="6">
    <source>
        <dbReference type="ARBA" id="ARBA00022989"/>
    </source>
</evidence>
<dbReference type="GO" id="GO:0055085">
    <property type="term" value="P:transmembrane transport"/>
    <property type="evidence" value="ECO:0007669"/>
    <property type="project" value="TreeGrafter"/>
</dbReference>
<dbReference type="OrthoDB" id="9793390at2"/>
<keyword evidence="4" id="KW-1003">Cell membrane</keyword>
<feature type="transmembrane region" description="Helical" evidence="8">
    <location>
        <begin position="7"/>
        <end position="24"/>
    </location>
</feature>
<evidence type="ECO:0000256" key="7">
    <source>
        <dbReference type="ARBA" id="ARBA00023136"/>
    </source>
</evidence>
<dbReference type="AlphaFoldDB" id="A0A1G9MVB5"/>
<feature type="transmembrane region" description="Helical" evidence="8">
    <location>
        <begin position="141"/>
        <end position="165"/>
    </location>
</feature>
<evidence type="ECO:0000256" key="4">
    <source>
        <dbReference type="ARBA" id="ARBA00022475"/>
    </source>
</evidence>
<dbReference type="PANTHER" id="PTHR21716:SF53">
    <property type="entry name" value="PERMEASE PERM-RELATED"/>
    <property type="match status" value="1"/>
</dbReference>
<feature type="transmembrane region" description="Helical" evidence="8">
    <location>
        <begin position="30"/>
        <end position="47"/>
    </location>
</feature>
<accession>A0A1G9MVB5</accession>
<dbReference type="EMBL" id="FNGS01000003">
    <property type="protein sequence ID" value="SDL78210.1"/>
    <property type="molecule type" value="Genomic_DNA"/>
</dbReference>
<feature type="transmembrane region" description="Helical" evidence="8">
    <location>
        <begin position="298"/>
        <end position="319"/>
    </location>
</feature>
<organism evidence="9 10">
    <name type="scientific">Siphonobacter aquaeclarae</name>
    <dbReference type="NCBI Taxonomy" id="563176"/>
    <lineage>
        <taxon>Bacteria</taxon>
        <taxon>Pseudomonadati</taxon>
        <taxon>Bacteroidota</taxon>
        <taxon>Cytophagia</taxon>
        <taxon>Cytophagales</taxon>
        <taxon>Cytophagaceae</taxon>
        <taxon>Siphonobacter</taxon>
    </lineage>
</organism>
<reference evidence="9 10" key="1">
    <citation type="submission" date="2016-10" db="EMBL/GenBank/DDBJ databases">
        <authorList>
            <person name="de Groot N.N."/>
        </authorList>
    </citation>
    <scope>NUCLEOTIDE SEQUENCE [LARGE SCALE GENOMIC DNA]</scope>
    <source>
        <strain evidence="9 10">DSM 21668</strain>
    </source>
</reference>
<comment type="similarity">
    <text evidence="2">Belongs to the autoinducer-2 exporter (AI-2E) (TC 2.A.86) family.</text>
</comment>
<protein>
    <submittedName>
        <fullName evidence="9">Predicted PurR-regulated permease PerM</fullName>
    </submittedName>
</protein>
<sequence length="362" mass="39983">MDSSTPIRLAAILLCVIATIFGLYMLQSIVTLLLFSLLIAMLLYPLCRKMERWRLPRVAAIFICLIVLIGVLAGIVWVVSLQMSSFSSDFPKFEQKMITVVDRAQDMAADYLGLDRNRQNTEIRKLTNDFLRNSGSYVTSFLSSTTSMLADLSLVPIFVFFILLYRDFFRSFLYKLFSKVRRGRIDLVLGKIYTVVQGYLTGLVLVIGIVACLNTAGLLILGIDYAWFFGTLAAVLLLIPYIGILVGSLLPTLYALVTKDSSMYALGVIGVFSAVQILEGNFITPYVVGSKVSVNPLAAMIVLILGGQLWGISGLVLALPVTAIVKVICDNIEGLKPWGFLLGDPEYAQSRPRSSRKKTTED</sequence>
<dbReference type="RefSeq" id="WP_093200561.1">
    <property type="nucleotide sequence ID" value="NZ_FNGS01000003.1"/>
</dbReference>
<gene>
    <name evidence="9" type="ORF">SAMN04488090_1758</name>
</gene>
<keyword evidence="5 8" id="KW-0812">Transmembrane</keyword>
<evidence type="ECO:0000256" key="2">
    <source>
        <dbReference type="ARBA" id="ARBA00009773"/>
    </source>
</evidence>
<keyword evidence="10" id="KW-1185">Reference proteome</keyword>
<evidence type="ECO:0000256" key="5">
    <source>
        <dbReference type="ARBA" id="ARBA00022692"/>
    </source>
</evidence>
<dbReference type="Proteomes" id="UP000198901">
    <property type="component" value="Unassembled WGS sequence"/>
</dbReference>
<feature type="transmembrane region" description="Helical" evidence="8">
    <location>
        <begin position="227"/>
        <end position="250"/>
    </location>
</feature>
<dbReference type="STRING" id="563176.SAMN04488090_1758"/>
<name>A0A1G9MVB5_9BACT</name>
<feature type="transmembrane region" description="Helical" evidence="8">
    <location>
        <begin position="199"/>
        <end position="221"/>
    </location>
</feature>
<evidence type="ECO:0000256" key="1">
    <source>
        <dbReference type="ARBA" id="ARBA00004651"/>
    </source>
</evidence>
<keyword evidence="6 8" id="KW-1133">Transmembrane helix</keyword>
<keyword evidence="3" id="KW-0813">Transport</keyword>
<comment type="subcellular location">
    <subcellularLocation>
        <location evidence="1">Cell membrane</location>
        <topology evidence="1">Multi-pass membrane protein</topology>
    </subcellularLocation>
</comment>
<dbReference type="PANTHER" id="PTHR21716">
    <property type="entry name" value="TRANSMEMBRANE PROTEIN"/>
    <property type="match status" value="1"/>
</dbReference>
<evidence type="ECO:0000313" key="10">
    <source>
        <dbReference type="Proteomes" id="UP000198901"/>
    </source>
</evidence>
<evidence type="ECO:0000256" key="8">
    <source>
        <dbReference type="SAM" id="Phobius"/>
    </source>
</evidence>
<evidence type="ECO:0000313" key="9">
    <source>
        <dbReference type="EMBL" id="SDL78210.1"/>
    </source>
</evidence>
<dbReference type="InterPro" id="IPR002549">
    <property type="entry name" value="AI-2E-like"/>
</dbReference>
<feature type="transmembrane region" description="Helical" evidence="8">
    <location>
        <begin position="262"/>
        <end position="278"/>
    </location>
</feature>
<keyword evidence="7 8" id="KW-0472">Membrane</keyword>